<sequence length="115" mass="13863">MTERKQTNRKLELELERLKSVLDMAHELRLEWSPGRVRRFDGRRLSGEVLGEVIHVYEESEPKALRTLKHEFIEYVLANEFTEPYRRMINALVMAFEREARHRKERVVERLSDVI</sequence>
<proteinExistence type="predicted"/>
<evidence type="ECO:0000313" key="2">
    <source>
        <dbReference type="EMBL" id="GAI36316.1"/>
    </source>
</evidence>
<accession>X1P1J9</accession>
<name>X1P1J9_9ZZZZ</name>
<dbReference type="EMBL" id="BARV01028676">
    <property type="protein sequence ID" value="GAI36316.1"/>
    <property type="molecule type" value="Genomic_DNA"/>
</dbReference>
<evidence type="ECO:0000256" key="1">
    <source>
        <dbReference type="SAM" id="Coils"/>
    </source>
</evidence>
<feature type="coiled-coil region" evidence="1">
    <location>
        <begin position="1"/>
        <end position="28"/>
    </location>
</feature>
<reference evidence="2" key="1">
    <citation type="journal article" date="2014" name="Front. Microbiol.">
        <title>High frequency of phylogenetically diverse reductive dehalogenase-homologous genes in deep subseafloor sedimentary metagenomes.</title>
        <authorList>
            <person name="Kawai M."/>
            <person name="Futagami T."/>
            <person name="Toyoda A."/>
            <person name="Takaki Y."/>
            <person name="Nishi S."/>
            <person name="Hori S."/>
            <person name="Arai W."/>
            <person name="Tsubouchi T."/>
            <person name="Morono Y."/>
            <person name="Uchiyama I."/>
            <person name="Ito T."/>
            <person name="Fujiyama A."/>
            <person name="Inagaki F."/>
            <person name="Takami H."/>
        </authorList>
    </citation>
    <scope>NUCLEOTIDE SEQUENCE</scope>
    <source>
        <strain evidence="2">Expedition CK06-06</strain>
    </source>
</reference>
<protein>
    <submittedName>
        <fullName evidence="2">Uncharacterized protein</fullName>
    </submittedName>
</protein>
<organism evidence="2">
    <name type="scientific">marine sediment metagenome</name>
    <dbReference type="NCBI Taxonomy" id="412755"/>
    <lineage>
        <taxon>unclassified sequences</taxon>
        <taxon>metagenomes</taxon>
        <taxon>ecological metagenomes</taxon>
    </lineage>
</organism>
<dbReference type="AlphaFoldDB" id="X1P1J9"/>
<keyword evidence="1" id="KW-0175">Coiled coil</keyword>
<comment type="caution">
    <text evidence="2">The sequence shown here is derived from an EMBL/GenBank/DDBJ whole genome shotgun (WGS) entry which is preliminary data.</text>
</comment>
<gene>
    <name evidence="2" type="ORF">S06H3_45860</name>
</gene>